<evidence type="ECO:0000313" key="2">
    <source>
        <dbReference type="EMBL" id="TVZ01206.1"/>
    </source>
</evidence>
<evidence type="ECO:0000259" key="1">
    <source>
        <dbReference type="Pfam" id="PF04480"/>
    </source>
</evidence>
<proteinExistence type="predicted"/>
<feature type="domain" description="DUF559" evidence="1">
    <location>
        <begin position="128"/>
        <end position="191"/>
    </location>
</feature>
<dbReference type="Pfam" id="PF04480">
    <property type="entry name" value="DUF559"/>
    <property type="match status" value="1"/>
</dbReference>
<dbReference type="RefSeq" id="WP_145859583.1">
    <property type="nucleotide sequence ID" value="NZ_RPFW01000007.1"/>
</dbReference>
<sequence>MTVVTHYSRRLSDEDIHPAKQPRRTRIARSIVDAASWMATDRGAMAVLAAGVQQRLVRVEDARQAAEQVVRFRRRKLILETLGDIAGGALALSELDFTRSVVRAFRLPEPTRQAARRDARGRRRWTDVSWDEYKLAVEIDGAQHTEDPLQRWDDMARDIDLGAGGYRTLRFPAWLIRTDPEQVARTIRQALHRAGYRG</sequence>
<dbReference type="Gene3D" id="3.40.960.10">
    <property type="entry name" value="VSR Endonuclease"/>
    <property type="match status" value="1"/>
</dbReference>
<dbReference type="InterPro" id="IPR007569">
    <property type="entry name" value="DUF559"/>
</dbReference>
<keyword evidence="3" id="KW-1185">Reference proteome</keyword>
<dbReference type="AlphaFoldDB" id="A0A6P2BSK1"/>
<evidence type="ECO:0000313" key="3">
    <source>
        <dbReference type="Proteomes" id="UP000460272"/>
    </source>
</evidence>
<gene>
    <name evidence="2" type="ORF">EAS64_33540</name>
</gene>
<dbReference type="Proteomes" id="UP000460272">
    <property type="component" value="Unassembled WGS sequence"/>
</dbReference>
<name>A0A6P2BSK1_9ACTN</name>
<dbReference type="EMBL" id="RPFW01000007">
    <property type="protein sequence ID" value="TVZ01206.1"/>
    <property type="molecule type" value="Genomic_DNA"/>
</dbReference>
<organism evidence="2 3">
    <name type="scientific">Trebonia kvetii</name>
    <dbReference type="NCBI Taxonomy" id="2480626"/>
    <lineage>
        <taxon>Bacteria</taxon>
        <taxon>Bacillati</taxon>
        <taxon>Actinomycetota</taxon>
        <taxon>Actinomycetes</taxon>
        <taxon>Streptosporangiales</taxon>
        <taxon>Treboniaceae</taxon>
        <taxon>Trebonia</taxon>
    </lineage>
</organism>
<comment type="caution">
    <text evidence="2">The sequence shown here is derived from an EMBL/GenBank/DDBJ whole genome shotgun (WGS) entry which is preliminary data.</text>
</comment>
<accession>A0A6P2BSK1</accession>
<protein>
    <submittedName>
        <fullName evidence="2">DUF559 domain-containing protein</fullName>
    </submittedName>
</protein>
<dbReference type="OrthoDB" id="3209715at2"/>
<reference evidence="2 3" key="1">
    <citation type="submission" date="2018-11" db="EMBL/GenBank/DDBJ databases">
        <title>Trebonia kvetii gen.nov., sp.nov., a novel acidophilic actinobacterium, and proposal of the new actinobacterial family Treboniaceae fam. nov.</title>
        <authorList>
            <person name="Rapoport D."/>
            <person name="Sagova-Mareckova M."/>
            <person name="Sedlacek I."/>
            <person name="Provaznik J."/>
            <person name="Kralova S."/>
            <person name="Pavlinic D."/>
            <person name="Benes V."/>
            <person name="Kopecky J."/>
        </authorList>
    </citation>
    <scope>NUCLEOTIDE SEQUENCE [LARGE SCALE GENOMIC DNA]</scope>
    <source>
        <strain evidence="2 3">15Tr583</strain>
    </source>
</reference>